<comment type="caution">
    <text evidence="2">The sequence shown here is derived from an EMBL/GenBank/DDBJ whole genome shotgun (WGS) entry which is preliminary data.</text>
</comment>
<gene>
    <name evidence="2" type="ORF">HUK38_05530</name>
</gene>
<feature type="region of interest" description="Disordered" evidence="1">
    <location>
        <begin position="71"/>
        <end position="131"/>
    </location>
</feature>
<feature type="compositionally biased region" description="Polar residues" evidence="1">
    <location>
        <begin position="109"/>
        <end position="120"/>
    </location>
</feature>
<feature type="compositionally biased region" description="Polar residues" evidence="1">
    <location>
        <begin position="71"/>
        <end position="98"/>
    </location>
</feature>
<dbReference type="AlphaFoldDB" id="A0A839HAI7"/>
<organism evidence="2 3">
    <name type="scientific">Thiospirillum jenense</name>
    <dbReference type="NCBI Taxonomy" id="1653858"/>
    <lineage>
        <taxon>Bacteria</taxon>
        <taxon>Pseudomonadati</taxon>
        <taxon>Pseudomonadota</taxon>
        <taxon>Gammaproteobacteria</taxon>
        <taxon>Chromatiales</taxon>
        <taxon>Chromatiaceae</taxon>
        <taxon>Thiospirillum</taxon>
    </lineage>
</organism>
<evidence type="ECO:0000313" key="2">
    <source>
        <dbReference type="EMBL" id="MBB1125694.1"/>
    </source>
</evidence>
<sequence length="169" mass="18499">MKFVAHTLLWRAGNAAATLVGLATLTALSWAQSPELRNDPSRYDAGSIPLSAFSNPSSAVPLAYPPSSTITPTATGEWSQWDSRGTQQFTSQSFSNETAHGYRYRSESGRGNNHSVSLPQQEPPLFSTDPTAAGWYGEISATPYRFRKDTRLDSLTPAQTVPGYRFRPQ</sequence>
<accession>A0A839HAI7</accession>
<proteinExistence type="predicted"/>
<dbReference type="RefSeq" id="WP_182583290.1">
    <property type="nucleotide sequence ID" value="NZ_JABVCQ010000009.1"/>
</dbReference>
<keyword evidence="3" id="KW-1185">Reference proteome</keyword>
<protein>
    <submittedName>
        <fullName evidence="2">Uncharacterized protein</fullName>
    </submittedName>
</protein>
<evidence type="ECO:0000256" key="1">
    <source>
        <dbReference type="SAM" id="MobiDB-lite"/>
    </source>
</evidence>
<evidence type="ECO:0000313" key="3">
    <source>
        <dbReference type="Proteomes" id="UP000548632"/>
    </source>
</evidence>
<name>A0A839HAI7_9GAMM</name>
<dbReference type="Proteomes" id="UP000548632">
    <property type="component" value="Unassembled WGS sequence"/>
</dbReference>
<dbReference type="EMBL" id="JABVCQ010000009">
    <property type="protein sequence ID" value="MBB1125694.1"/>
    <property type="molecule type" value="Genomic_DNA"/>
</dbReference>
<reference evidence="2 3" key="1">
    <citation type="journal article" date="2020" name="Arch. Microbiol.">
        <title>The genome sequence of the giant phototrophic gammaproteobacterium Thiospirillum jenense gives insight into its physiological properties and phylogenetic relationships.</title>
        <authorList>
            <person name="Imhoff J.F."/>
            <person name="Meyer T.E."/>
            <person name="Kyndt J.A."/>
        </authorList>
    </citation>
    <scope>NUCLEOTIDE SEQUENCE [LARGE SCALE GENOMIC DNA]</scope>
    <source>
        <strain evidence="2 3">DSM 216</strain>
    </source>
</reference>
<feature type="region of interest" description="Disordered" evidence="1">
    <location>
        <begin position="149"/>
        <end position="169"/>
    </location>
</feature>